<dbReference type="PANTHER" id="PTHR15819">
    <property type="entry name" value="TRANSMEMBRANE PROTEIN FAM155"/>
    <property type="match status" value="1"/>
</dbReference>
<evidence type="ECO:0000256" key="2">
    <source>
        <dbReference type="ARBA" id="ARBA00022692"/>
    </source>
</evidence>
<comment type="subcellular location">
    <subcellularLocation>
        <location evidence="1">Membrane</location>
        <topology evidence="1">Multi-pass membrane protein</topology>
    </subcellularLocation>
</comment>
<evidence type="ECO:0000313" key="8">
    <source>
        <dbReference type="Proteomes" id="UP000504615"/>
    </source>
</evidence>
<keyword evidence="2" id="KW-0812">Transmembrane</keyword>
<dbReference type="KEGG" id="pbar:105425915"/>
<gene>
    <name evidence="9" type="primary">LOC105425915</name>
</gene>
<keyword evidence="8" id="KW-1185">Reference proteome</keyword>
<dbReference type="RefSeq" id="XP_011635224.1">
    <property type="nucleotide sequence ID" value="XM_011636922.1"/>
</dbReference>
<comment type="similarity">
    <text evidence="6">Belongs to the NALF family.</text>
</comment>
<organism evidence="8 9">
    <name type="scientific">Pogonomyrmex barbatus</name>
    <name type="common">red harvester ant</name>
    <dbReference type="NCBI Taxonomy" id="144034"/>
    <lineage>
        <taxon>Eukaryota</taxon>
        <taxon>Metazoa</taxon>
        <taxon>Ecdysozoa</taxon>
        <taxon>Arthropoda</taxon>
        <taxon>Hexapoda</taxon>
        <taxon>Insecta</taxon>
        <taxon>Pterygota</taxon>
        <taxon>Neoptera</taxon>
        <taxon>Endopterygota</taxon>
        <taxon>Hymenoptera</taxon>
        <taxon>Apocrita</taxon>
        <taxon>Aculeata</taxon>
        <taxon>Formicoidea</taxon>
        <taxon>Formicidae</taxon>
        <taxon>Myrmicinae</taxon>
        <taxon>Pogonomyrmex</taxon>
    </lineage>
</organism>
<feature type="region of interest" description="Disordered" evidence="7">
    <location>
        <begin position="92"/>
        <end position="189"/>
    </location>
</feature>
<accession>A0A6I9W269</accession>
<evidence type="ECO:0000256" key="3">
    <source>
        <dbReference type="ARBA" id="ARBA00022989"/>
    </source>
</evidence>
<dbReference type="InterPro" id="IPR055288">
    <property type="entry name" value="NALCN_aux_factor_1/2"/>
</dbReference>
<feature type="compositionally biased region" description="Basic and acidic residues" evidence="7">
    <location>
        <begin position="251"/>
        <end position="276"/>
    </location>
</feature>
<keyword evidence="3" id="KW-1133">Transmembrane helix</keyword>
<dbReference type="Proteomes" id="UP000504615">
    <property type="component" value="Unplaced"/>
</dbReference>
<evidence type="ECO:0000256" key="7">
    <source>
        <dbReference type="SAM" id="MobiDB-lite"/>
    </source>
</evidence>
<reference evidence="9" key="1">
    <citation type="submission" date="2025-08" db="UniProtKB">
        <authorList>
            <consortium name="RefSeq"/>
        </authorList>
    </citation>
    <scope>IDENTIFICATION</scope>
</reference>
<dbReference type="CTD" id="4281"/>
<evidence type="ECO:0000256" key="1">
    <source>
        <dbReference type="ARBA" id="ARBA00004141"/>
    </source>
</evidence>
<sequence>MRLDPLGLTGPPTSKKWRGKRRKEEEKKWQLWLSSLLSSSSSSSSSTTSFVECLRSDCAAYASSRSSPGSICDRVADNGDVFAVRHHYEARHHEVGHGPDEKAGTATAFRISRDSVSRGEVRARTRDRHEDHEDEDDNDGDALRARTRTPRVDHSSPRRRRVPRFARGARRGSRRRRRSGAIPEERPDVATSAVSFVDVHAYTAYSNDRDDDDDGENDDDDHEGQAHRKQKGIYSGIGNRGDAHVSALANPRDRYEHENANENAPREDYTRAEVDATSRGAPKSDQWTSQSSSFDGRKDRECIDGYGCAYPTVDEVFDGQGGGGGECSERTRSDNTAWCQKPIIRRKGRSGEGEGGGQPRIRRSYYRLLLFVLYLLAWPLLCTSSPSGHLASTFAQNPTLAHAKDPAQRGNVTPSDTLFSSSPVIVQQYQHSQQYVQGSDYNTDSERHRYHQQKYQQQRKEQEEQLDEQEKPEHPYNEYTWAVNQMNPWLSACDLAGPEPTDLQGTCGPSEVPRVAKNCPKSCGNISKITKTYNTKTNRGVEDGDGTGNRHGGKYRTDEKKEGEQCLYYLEKSNKEFICENLPKNNLYLFMVRLPYCCEHAVFNALAPGKGGPLEDVLNGGEKCKDALDKLLRVDLLVSQLQCEFEEVLARYDCAQPYSVIHNCTHCKEAYRKWVCSSLVPYFAHRKPQDEKTLKDWIGLRLRSCRSFCQSVEQRCPYFLPGDRAPAYPTQYAGEPTFLCRDPNIHETGEQAARALHSIDDDECCFHVCSEDTPGEGICTNCKEPWKHGRVHDPATAPQCDMNLPQSATTVQPHPGSQAGQLETSTDRGLTTGDNQDTSTTPSSSSTAASSTTTGQKDTAFCGSGRIGSISSASSPGRSSPPVVLQLFWLCSILISLPANALQYNAWRPSGCLRLIGSGLLLSGAFVLRRTLNDLRVSTLGPRSTGIYRLAVRCLLFVLGMPERAVMKCRRRGWWWWRSWRRSGSRHFRWKFPRRFGVASRRSVLRDVSVAILELFLKFAARCRCRDWWWLWRRWRKCGSTHGGRYTGRILRRRRSATHHRAAHRRRGRRRDLAGVLIGMDVATLAKSTSRKDPP</sequence>
<feature type="compositionally biased region" description="Low complexity" evidence="7">
    <location>
        <begin position="838"/>
        <end position="854"/>
    </location>
</feature>
<feature type="compositionally biased region" description="Acidic residues" evidence="7">
    <location>
        <begin position="209"/>
        <end position="222"/>
    </location>
</feature>
<evidence type="ECO:0000256" key="5">
    <source>
        <dbReference type="ARBA" id="ARBA00023180"/>
    </source>
</evidence>
<dbReference type="GO" id="GO:0098703">
    <property type="term" value="P:calcium ion import across plasma membrane"/>
    <property type="evidence" value="ECO:0007669"/>
    <property type="project" value="TreeGrafter"/>
</dbReference>
<dbReference type="OrthoDB" id="10047996at2759"/>
<dbReference type="AlphaFoldDB" id="A0A6I9W269"/>
<feature type="region of interest" description="Disordered" evidence="7">
    <location>
        <begin position="204"/>
        <end position="296"/>
    </location>
</feature>
<feature type="compositionally biased region" description="Basic and acidic residues" evidence="7">
    <location>
        <begin position="111"/>
        <end position="131"/>
    </location>
</feature>
<dbReference type="GeneID" id="105425915"/>
<feature type="compositionally biased region" description="Basic and acidic residues" evidence="7">
    <location>
        <begin position="458"/>
        <end position="473"/>
    </location>
</feature>
<feature type="compositionally biased region" description="Basic residues" evidence="7">
    <location>
        <begin position="157"/>
        <end position="179"/>
    </location>
</feature>
<keyword evidence="5" id="KW-0325">Glycoprotein</keyword>
<dbReference type="PANTHER" id="PTHR15819:SF11">
    <property type="entry name" value="MID1, ISOFORM A"/>
    <property type="match status" value="1"/>
</dbReference>
<feature type="region of interest" description="Disordered" evidence="7">
    <location>
        <begin position="534"/>
        <end position="556"/>
    </location>
</feature>
<keyword evidence="4" id="KW-0472">Membrane</keyword>
<feature type="region of interest" description="Disordered" evidence="7">
    <location>
        <begin position="793"/>
        <end position="860"/>
    </location>
</feature>
<feature type="compositionally biased region" description="Polar residues" evidence="7">
    <location>
        <begin position="285"/>
        <end position="294"/>
    </location>
</feature>
<feature type="region of interest" description="Disordered" evidence="7">
    <location>
        <begin position="1"/>
        <end position="24"/>
    </location>
</feature>
<proteinExistence type="inferred from homology"/>
<dbReference type="GO" id="GO:0015275">
    <property type="term" value="F:stretch-activated, monoatomic cation-selective, calcium channel activity"/>
    <property type="evidence" value="ECO:0007669"/>
    <property type="project" value="TreeGrafter"/>
</dbReference>
<evidence type="ECO:0000256" key="6">
    <source>
        <dbReference type="ARBA" id="ARBA00029445"/>
    </source>
</evidence>
<name>A0A6I9W269_9HYME</name>
<feature type="compositionally biased region" description="Polar residues" evidence="7">
    <location>
        <begin position="818"/>
        <end position="837"/>
    </location>
</feature>
<evidence type="ECO:0000313" key="9">
    <source>
        <dbReference type="RefSeq" id="XP_011635224.1"/>
    </source>
</evidence>
<feature type="region of interest" description="Disordered" evidence="7">
    <location>
        <begin position="443"/>
        <end position="473"/>
    </location>
</feature>
<evidence type="ECO:0000256" key="4">
    <source>
        <dbReference type="ARBA" id="ARBA00023136"/>
    </source>
</evidence>
<dbReference type="GO" id="GO:0005886">
    <property type="term" value="C:plasma membrane"/>
    <property type="evidence" value="ECO:0007669"/>
    <property type="project" value="TreeGrafter"/>
</dbReference>
<feature type="compositionally biased region" description="Basic and acidic residues" evidence="7">
    <location>
        <begin position="92"/>
        <end position="103"/>
    </location>
</feature>
<protein>
    <submittedName>
        <fullName evidence="9">Uncharacterized protein LOC105425915</fullName>
    </submittedName>
</protein>